<dbReference type="SUPFAM" id="SSF51735">
    <property type="entry name" value="NAD(P)-binding Rossmann-fold domains"/>
    <property type="match status" value="1"/>
</dbReference>
<reference evidence="2 3" key="1">
    <citation type="journal article" date="2018" name="G3 (Bethesda)">
        <title>Phylogenetic and Phylogenomic Definition of Rhizopus Species.</title>
        <authorList>
            <person name="Gryganskyi A.P."/>
            <person name="Golan J."/>
            <person name="Dolatabadi S."/>
            <person name="Mondo S."/>
            <person name="Robb S."/>
            <person name="Idnurm A."/>
            <person name="Muszewska A."/>
            <person name="Steczkiewicz K."/>
            <person name="Masonjones S."/>
            <person name="Liao H.L."/>
            <person name="Gajdeczka M.T."/>
            <person name="Anike F."/>
            <person name="Vuek A."/>
            <person name="Anishchenko I.M."/>
            <person name="Voigt K."/>
            <person name="de Hoog G.S."/>
            <person name="Smith M.E."/>
            <person name="Heitman J."/>
            <person name="Vilgalys R."/>
            <person name="Stajich J.E."/>
        </authorList>
    </citation>
    <scope>NUCLEOTIDE SEQUENCE [LARGE SCALE GENOMIC DNA]</scope>
    <source>
        <strain evidence="2 3">LSU 92-RS-03</strain>
    </source>
</reference>
<evidence type="ECO:0000313" key="2">
    <source>
        <dbReference type="EMBL" id="RCH84108.1"/>
    </source>
</evidence>
<dbReference type="OrthoDB" id="2102561at2759"/>
<keyword evidence="1" id="KW-0472">Membrane</keyword>
<dbReference type="InterPro" id="IPR036291">
    <property type="entry name" value="NAD(P)-bd_dom_sf"/>
</dbReference>
<feature type="transmembrane region" description="Helical" evidence="1">
    <location>
        <begin position="12"/>
        <end position="33"/>
    </location>
</feature>
<organism evidence="2 3">
    <name type="scientific">Rhizopus stolonifer</name>
    <name type="common">Rhizopus nigricans</name>
    <dbReference type="NCBI Taxonomy" id="4846"/>
    <lineage>
        <taxon>Eukaryota</taxon>
        <taxon>Fungi</taxon>
        <taxon>Fungi incertae sedis</taxon>
        <taxon>Mucoromycota</taxon>
        <taxon>Mucoromycotina</taxon>
        <taxon>Mucoromycetes</taxon>
        <taxon>Mucorales</taxon>
        <taxon>Mucorineae</taxon>
        <taxon>Rhizopodaceae</taxon>
        <taxon>Rhizopus</taxon>
    </lineage>
</organism>
<dbReference type="EMBL" id="PJQM01004541">
    <property type="protein sequence ID" value="RCH84108.1"/>
    <property type="molecule type" value="Genomic_DNA"/>
</dbReference>
<feature type="non-terminal residue" evidence="2">
    <location>
        <position position="82"/>
    </location>
</feature>
<dbReference type="AlphaFoldDB" id="A0A367J2E6"/>
<proteinExistence type="predicted"/>
<keyword evidence="1" id="KW-0812">Transmembrane</keyword>
<keyword evidence="3" id="KW-1185">Reference proteome</keyword>
<sequence>MIRFCFAARDLFLNILLIIASYFALILTFGQTIKEFFASLFLQRKRVPRVVAITGSSSGIGEELAHAFAQDKVSLVLIARDE</sequence>
<name>A0A367J2E6_RHIST</name>
<keyword evidence="1" id="KW-1133">Transmembrane helix</keyword>
<evidence type="ECO:0000256" key="1">
    <source>
        <dbReference type="SAM" id="Phobius"/>
    </source>
</evidence>
<evidence type="ECO:0000313" key="3">
    <source>
        <dbReference type="Proteomes" id="UP000253551"/>
    </source>
</evidence>
<comment type="caution">
    <text evidence="2">The sequence shown here is derived from an EMBL/GenBank/DDBJ whole genome shotgun (WGS) entry which is preliminary data.</text>
</comment>
<gene>
    <name evidence="2" type="ORF">CU098_001505</name>
</gene>
<dbReference type="Gene3D" id="3.40.50.720">
    <property type="entry name" value="NAD(P)-binding Rossmann-like Domain"/>
    <property type="match status" value="1"/>
</dbReference>
<dbReference type="Proteomes" id="UP000253551">
    <property type="component" value="Unassembled WGS sequence"/>
</dbReference>
<accession>A0A367J2E6</accession>
<protein>
    <submittedName>
        <fullName evidence="2">Uncharacterized protein</fullName>
    </submittedName>
</protein>